<dbReference type="Proteomes" id="UP000676336">
    <property type="component" value="Unassembled WGS sequence"/>
</dbReference>
<evidence type="ECO:0000256" key="1">
    <source>
        <dbReference type="SAM" id="MobiDB-lite"/>
    </source>
</evidence>
<organism evidence="2 3">
    <name type="scientific">Rotaria magnacalcarata</name>
    <dbReference type="NCBI Taxonomy" id="392030"/>
    <lineage>
        <taxon>Eukaryota</taxon>
        <taxon>Metazoa</taxon>
        <taxon>Spiralia</taxon>
        <taxon>Gnathifera</taxon>
        <taxon>Rotifera</taxon>
        <taxon>Eurotatoria</taxon>
        <taxon>Bdelloidea</taxon>
        <taxon>Philodinida</taxon>
        <taxon>Philodinidae</taxon>
        <taxon>Rotaria</taxon>
    </lineage>
</organism>
<dbReference type="AlphaFoldDB" id="A0A8S3HES4"/>
<proteinExistence type="predicted"/>
<evidence type="ECO:0000313" key="2">
    <source>
        <dbReference type="EMBL" id="CAF5179419.1"/>
    </source>
</evidence>
<dbReference type="EMBL" id="CAJOBI010317495">
    <property type="protein sequence ID" value="CAF5179419.1"/>
    <property type="molecule type" value="Genomic_DNA"/>
</dbReference>
<feature type="region of interest" description="Disordered" evidence="1">
    <location>
        <begin position="44"/>
        <end position="70"/>
    </location>
</feature>
<accession>A0A8S3HES4</accession>
<evidence type="ECO:0000313" key="3">
    <source>
        <dbReference type="Proteomes" id="UP000676336"/>
    </source>
</evidence>
<feature type="region of interest" description="Disordered" evidence="1">
    <location>
        <begin position="1"/>
        <end position="20"/>
    </location>
</feature>
<comment type="caution">
    <text evidence="2">The sequence shown here is derived from an EMBL/GenBank/DDBJ whole genome shotgun (WGS) entry which is preliminary data.</text>
</comment>
<protein>
    <submittedName>
        <fullName evidence="2">Uncharacterized protein</fullName>
    </submittedName>
</protein>
<reference evidence="2" key="1">
    <citation type="submission" date="2021-02" db="EMBL/GenBank/DDBJ databases">
        <authorList>
            <person name="Nowell W R."/>
        </authorList>
    </citation>
    <scope>NUCLEOTIDE SEQUENCE</scope>
</reference>
<gene>
    <name evidence="2" type="ORF">SMN809_LOCUS68480</name>
</gene>
<name>A0A8S3HES4_9BILA</name>
<feature type="compositionally biased region" description="Low complexity" evidence="1">
    <location>
        <begin position="45"/>
        <end position="55"/>
    </location>
</feature>
<sequence>MKPKSLEDDESDLQHVTSPQTALLDSFSTKFRRKLSTNDSLYATRSQTSLSSSQDVSRRNSESALSHNYYNTVHGASSDKHRSAYVPLTSIFSTKVITGGKSTPDLNKLLERKQAGCMYTSNFISHRTPVPV</sequence>